<evidence type="ECO:0000256" key="7">
    <source>
        <dbReference type="PIRSR" id="PIRSR602403-1"/>
    </source>
</evidence>
<comment type="cofactor">
    <cofactor evidence="1 7">
        <name>heme</name>
        <dbReference type="ChEBI" id="CHEBI:30413"/>
    </cofactor>
</comment>
<dbReference type="GO" id="GO:0005506">
    <property type="term" value="F:iron ion binding"/>
    <property type="evidence" value="ECO:0007669"/>
    <property type="project" value="InterPro"/>
</dbReference>
<dbReference type="PROSITE" id="PS00086">
    <property type="entry name" value="CYTOCHROME_P450"/>
    <property type="match status" value="1"/>
</dbReference>
<dbReference type="Proteomes" id="UP000780801">
    <property type="component" value="Unassembled WGS sequence"/>
</dbReference>
<evidence type="ECO:0008006" key="11">
    <source>
        <dbReference type="Google" id="ProtNLM"/>
    </source>
</evidence>
<accession>A0A9P6FKG6</accession>
<dbReference type="GO" id="GO:0020037">
    <property type="term" value="F:heme binding"/>
    <property type="evidence" value="ECO:0007669"/>
    <property type="project" value="InterPro"/>
</dbReference>
<keyword evidence="10" id="KW-1185">Reference proteome</keyword>
<dbReference type="AlphaFoldDB" id="A0A9P6FKG6"/>
<dbReference type="InterPro" id="IPR036396">
    <property type="entry name" value="Cyt_P450_sf"/>
</dbReference>
<feature type="non-terminal residue" evidence="9">
    <location>
        <position position="1"/>
    </location>
</feature>
<organism evidence="9 10">
    <name type="scientific">Lunasporangiospora selenospora</name>
    <dbReference type="NCBI Taxonomy" id="979761"/>
    <lineage>
        <taxon>Eukaryota</taxon>
        <taxon>Fungi</taxon>
        <taxon>Fungi incertae sedis</taxon>
        <taxon>Mucoromycota</taxon>
        <taxon>Mortierellomycotina</taxon>
        <taxon>Mortierellomycetes</taxon>
        <taxon>Mortierellales</taxon>
        <taxon>Mortierellaceae</taxon>
        <taxon>Lunasporangiospora</taxon>
    </lineage>
</organism>
<keyword evidence="7 8" id="KW-0349">Heme</keyword>
<comment type="similarity">
    <text evidence="2 8">Belongs to the cytochrome P450 family.</text>
</comment>
<dbReference type="InterPro" id="IPR002403">
    <property type="entry name" value="Cyt_P450_E_grp-IV"/>
</dbReference>
<dbReference type="GO" id="GO:0016705">
    <property type="term" value="F:oxidoreductase activity, acting on paired donors, with incorporation or reduction of molecular oxygen"/>
    <property type="evidence" value="ECO:0007669"/>
    <property type="project" value="InterPro"/>
</dbReference>
<evidence type="ECO:0000256" key="8">
    <source>
        <dbReference type="RuleBase" id="RU000461"/>
    </source>
</evidence>
<evidence type="ECO:0000256" key="1">
    <source>
        <dbReference type="ARBA" id="ARBA00001971"/>
    </source>
</evidence>
<reference evidence="9" key="1">
    <citation type="journal article" date="2020" name="Fungal Divers.">
        <title>Resolving the Mortierellaceae phylogeny through synthesis of multi-gene phylogenetics and phylogenomics.</title>
        <authorList>
            <person name="Vandepol N."/>
            <person name="Liber J."/>
            <person name="Desiro A."/>
            <person name="Na H."/>
            <person name="Kennedy M."/>
            <person name="Barry K."/>
            <person name="Grigoriev I.V."/>
            <person name="Miller A.N."/>
            <person name="O'Donnell K."/>
            <person name="Stajich J.E."/>
            <person name="Bonito G."/>
        </authorList>
    </citation>
    <scope>NUCLEOTIDE SEQUENCE</scope>
    <source>
        <strain evidence="9">KOD1015</strain>
    </source>
</reference>
<dbReference type="PANTHER" id="PTHR24303">
    <property type="entry name" value="HEME-BINDING MONOOXYGENASE FAMILY"/>
    <property type="match status" value="1"/>
</dbReference>
<gene>
    <name evidence="9" type="ORF">BGW38_009353</name>
</gene>
<dbReference type="PRINTS" id="PR00465">
    <property type="entry name" value="EP450IV"/>
</dbReference>
<evidence type="ECO:0000313" key="9">
    <source>
        <dbReference type="EMBL" id="KAF9553890.1"/>
    </source>
</evidence>
<dbReference type="EMBL" id="JAABOA010006840">
    <property type="protein sequence ID" value="KAF9553890.1"/>
    <property type="molecule type" value="Genomic_DNA"/>
</dbReference>
<comment type="caution">
    <text evidence="9">The sequence shown here is derived from an EMBL/GenBank/DDBJ whole genome shotgun (WGS) entry which is preliminary data.</text>
</comment>
<dbReference type="SUPFAM" id="SSF48264">
    <property type="entry name" value="Cytochrome P450"/>
    <property type="match status" value="1"/>
</dbReference>
<proteinExistence type="inferred from homology"/>
<dbReference type="InterPro" id="IPR017972">
    <property type="entry name" value="Cyt_P450_CS"/>
</dbReference>
<evidence type="ECO:0000256" key="4">
    <source>
        <dbReference type="ARBA" id="ARBA00023002"/>
    </source>
</evidence>
<protein>
    <recommendedName>
        <fullName evidence="11">Cytochrome P450</fullName>
    </recommendedName>
</protein>
<keyword evidence="5 7" id="KW-0408">Iron</keyword>
<dbReference type="OrthoDB" id="1844152at2759"/>
<feature type="binding site" description="axial binding residue" evidence="7">
    <location>
        <position position="53"/>
    </location>
    <ligand>
        <name>heme</name>
        <dbReference type="ChEBI" id="CHEBI:30413"/>
    </ligand>
    <ligandPart>
        <name>Fe</name>
        <dbReference type="ChEBI" id="CHEBI:18248"/>
    </ligandPart>
</feature>
<sequence length="107" mass="12116">GTDAIINIKSAHFGPEQGEDPAEFRPWRFVGKSKPASKVAHDFLPFGMGRHACPGRFLAIQEMKTVVLMFLQRYSKIEIQDPTRTNEVLHSRFGKPLPTGLYFTKRA</sequence>
<dbReference type="GO" id="GO:0004497">
    <property type="term" value="F:monooxygenase activity"/>
    <property type="evidence" value="ECO:0007669"/>
    <property type="project" value="UniProtKB-KW"/>
</dbReference>
<keyword evidence="3 7" id="KW-0479">Metal-binding</keyword>
<evidence type="ECO:0000256" key="6">
    <source>
        <dbReference type="ARBA" id="ARBA00023033"/>
    </source>
</evidence>
<evidence type="ECO:0000313" key="10">
    <source>
        <dbReference type="Proteomes" id="UP000780801"/>
    </source>
</evidence>
<keyword evidence="4 8" id="KW-0560">Oxidoreductase</keyword>
<evidence type="ECO:0000256" key="5">
    <source>
        <dbReference type="ARBA" id="ARBA00023004"/>
    </source>
</evidence>
<dbReference type="InterPro" id="IPR001128">
    <property type="entry name" value="Cyt_P450"/>
</dbReference>
<name>A0A9P6FKG6_9FUNG</name>
<evidence type="ECO:0000256" key="3">
    <source>
        <dbReference type="ARBA" id="ARBA00022723"/>
    </source>
</evidence>
<dbReference type="PANTHER" id="PTHR24303:SF31">
    <property type="entry name" value="CYTOCHROME P450 307A1-RELATED"/>
    <property type="match status" value="1"/>
</dbReference>
<dbReference type="Gene3D" id="1.10.630.10">
    <property type="entry name" value="Cytochrome P450"/>
    <property type="match status" value="1"/>
</dbReference>
<evidence type="ECO:0000256" key="2">
    <source>
        <dbReference type="ARBA" id="ARBA00010617"/>
    </source>
</evidence>
<dbReference type="Pfam" id="PF00067">
    <property type="entry name" value="p450"/>
    <property type="match status" value="1"/>
</dbReference>
<keyword evidence="6 8" id="KW-0503">Monooxygenase</keyword>